<dbReference type="STRING" id="1043004.A0A074WG46"/>
<evidence type="ECO:0000313" key="3">
    <source>
        <dbReference type="Proteomes" id="UP000027730"/>
    </source>
</evidence>
<dbReference type="EMBL" id="KL584712">
    <property type="protein sequence ID" value="KEQ71998.1"/>
    <property type="molecule type" value="Genomic_DNA"/>
</dbReference>
<dbReference type="SUPFAM" id="SSF81383">
    <property type="entry name" value="F-box domain"/>
    <property type="match status" value="1"/>
</dbReference>
<organism evidence="2 3">
    <name type="scientific">Aureobasidium namibiae CBS 147.97</name>
    <dbReference type="NCBI Taxonomy" id="1043004"/>
    <lineage>
        <taxon>Eukaryota</taxon>
        <taxon>Fungi</taxon>
        <taxon>Dikarya</taxon>
        <taxon>Ascomycota</taxon>
        <taxon>Pezizomycotina</taxon>
        <taxon>Dothideomycetes</taxon>
        <taxon>Dothideomycetidae</taxon>
        <taxon>Dothideales</taxon>
        <taxon>Saccotheciaceae</taxon>
        <taxon>Aureobasidium</taxon>
    </lineage>
</organism>
<feature type="domain" description="F-box" evidence="1">
    <location>
        <begin position="1"/>
        <end position="55"/>
    </location>
</feature>
<dbReference type="PROSITE" id="PS50181">
    <property type="entry name" value="FBOX"/>
    <property type="match status" value="1"/>
</dbReference>
<name>A0A074WG46_9PEZI</name>
<dbReference type="Pfam" id="PF00646">
    <property type="entry name" value="F-box"/>
    <property type="match status" value="1"/>
</dbReference>
<dbReference type="OrthoDB" id="5422579at2759"/>
<proteinExistence type="predicted"/>
<keyword evidence="3" id="KW-1185">Reference proteome</keyword>
<accession>A0A074WG46</accession>
<evidence type="ECO:0000313" key="2">
    <source>
        <dbReference type="EMBL" id="KEQ71998.1"/>
    </source>
</evidence>
<gene>
    <name evidence="2" type="ORF">M436DRAFT_73737</name>
</gene>
<dbReference type="RefSeq" id="XP_013426388.1">
    <property type="nucleotide sequence ID" value="XM_013570934.1"/>
</dbReference>
<dbReference type="InterPro" id="IPR036047">
    <property type="entry name" value="F-box-like_dom_sf"/>
</dbReference>
<evidence type="ECO:0000259" key="1">
    <source>
        <dbReference type="PROSITE" id="PS50181"/>
    </source>
</evidence>
<dbReference type="AlphaFoldDB" id="A0A074WG46"/>
<sequence length="409" mass="47562">MDDLPLELKQRVCSYLTPKDLKSLRLTSRDYVAATDRYLLPRIFLFNHPDSFQEIQDITNHPDLRHSVTTLVVDTSCLRSLPKYQDWARYFEHDRSTSTNQVDARTQRSLRRDRNRARWMKYQERVLAQRSSTKSMLESISLAFEKCPKLSNLIIECLSSNTTPGLLQKTSRFYYDIQAHEIPTSCFQLCLTSTEYCIWDLLKPVHDAGRMLESLVLLNPCITSPQDWTMPTTTIFHRLKHLRYCGDPSKSLASITIRAAELQSIGMIGTYSEDLCSFQSLFGGSVLHNLRACSLDFLGLDENDLVQFLLRQSDTLQELRITPESWVSRVIWRSFANRVRGQLPNLRRVRLHRLGERTRPLPNGLSTMWYLKAADILQDHAYALEIGPREIDNGLWKEYEKLFFPGKYK</sequence>
<dbReference type="GeneID" id="25415358"/>
<reference evidence="2 3" key="1">
    <citation type="journal article" date="2014" name="BMC Genomics">
        <title>Genome sequencing of four Aureobasidium pullulans varieties: biotechnological potential, stress tolerance, and description of new species.</title>
        <authorList>
            <person name="Gostin Ar C."/>
            <person name="Ohm R.A."/>
            <person name="Kogej T."/>
            <person name="Sonjak S."/>
            <person name="Turk M."/>
            <person name="Zajc J."/>
            <person name="Zalar P."/>
            <person name="Grube M."/>
            <person name="Sun H."/>
            <person name="Han J."/>
            <person name="Sharma A."/>
            <person name="Chiniquy J."/>
            <person name="Ngan C.Y."/>
            <person name="Lipzen A."/>
            <person name="Barry K."/>
            <person name="Grigoriev I.V."/>
            <person name="Gunde-Cimerman N."/>
        </authorList>
    </citation>
    <scope>NUCLEOTIDE SEQUENCE [LARGE SCALE GENOMIC DNA]</scope>
    <source>
        <strain evidence="2 3">CBS 147.97</strain>
    </source>
</reference>
<dbReference type="Proteomes" id="UP000027730">
    <property type="component" value="Unassembled WGS sequence"/>
</dbReference>
<protein>
    <recommendedName>
        <fullName evidence="1">F-box domain-containing protein</fullName>
    </recommendedName>
</protein>
<dbReference type="InterPro" id="IPR001810">
    <property type="entry name" value="F-box_dom"/>
</dbReference>
<dbReference type="CDD" id="cd09917">
    <property type="entry name" value="F-box_SF"/>
    <property type="match status" value="1"/>
</dbReference>
<dbReference type="HOGENOM" id="CLU_621087_0_0_1"/>